<name>A0A8J5LWK8_9STRA</name>
<gene>
    <name evidence="1" type="ORF">JG688_00015842</name>
</gene>
<accession>A0A8J5LWK8</accession>
<proteinExistence type="predicted"/>
<dbReference type="AlphaFoldDB" id="A0A8J5LWK8"/>
<evidence type="ECO:0000313" key="2">
    <source>
        <dbReference type="Proteomes" id="UP000709295"/>
    </source>
</evidence>
<keyword evidence="2" id="KW-1185">Reference proteome</keyword>
<comment type="caution">
    <text evidence="1">The sequence shown here is derived from an EMBL/GenBank/DDBJ whole genome shotgun (WGS) entry which is preliminary data.</text>
</comment>
<dbReference type="Proteomes" id="UP000709295">
    <property type="component" value="Unassembled WGS sequence"/>
</dbReference>
<evidence type="ECO:0000313" key="1">
    <source>
        <dbReference type="EMBL" id="KAG6946786.1"/>
    </source>
</evidence>
<protein>
    <submittedName>
        <fullName evidence="1">Uncharacterized protein</fullName>
    </submittedName>
</protein>
<sequence>MSTSSYKAELVKLMSFKDDKKYDVGRSFTTEELLCITPDRLFRWMNKRAYRDPEPNEDMRRIHIRSSTLEFAKKAISAFMPRLNTKAQPSHDVLQPKITLSSAQSPVRIFVARLSKRPKDLLELWHEYQFGCSGLKPAKEFTLFERGANKFA</sequence>
<dbReference type="EMBL" id="JAENGY010001812">
    <property type="protein sequence ID" value="KAG6946786.1"/>
    <property type="molecule type" value="Genomic_DNA"/>
</dbReference>
<organism evidence="1 2">
    <name type="scientific">Phytophthora aleatoria</name>
    <dbReference type="NCBI Taxonomy" id="2496075"/>
    <lineage>
        <taxon>Eukaryota</taxon>
        <taxon>Sar</taxon>
        <taxon>Stramenopiles</taxon>
        <taxon>Oomycota</taxon>
        <taxon>Peronosporomycetes</taxon>
        <taxon>Peronosporales</taxon>
        <taxon>Peronosporaceae</taxon>
        <taxon>Phytophthora</taxon>
    </lineage>
</organism>
<reference evidence="1" key="1">
    <citation type="submission" date="2021-01" db="EMBL/GenBank/DDBJ databases">
        <title>Phytophthora aleatoria, a newly-described species from Pinus radiata is distinct from Phytophthora cactorum isolates based on comparative genomics.</title>
        <authorList>
            <person name="Mcdougal R."/>
            <person name="Panda P."/>
            <person name="Williams N."/>
            <person name="Studholme D.J."/>
        </authorList>
    </citation>
    <scope>NUCLEOTIDE SEQUENCE</scope>
    <source>
        <strain evidence="1">NZFS 4037</strain>
    </source>
</reference>